<dbReference type="EMBL" id="CP028339">
    <property type="protein sequence ID" value="AVR88587.1"/>
    <property type="molecule type" value="Genomic_DNA"/>
</dbReference>
<evidence type="ECO:0000256" key="1">
    <source>
        <dbReference type="SAM" id="MobiDB-lite"/>
    </source>
</evidence>
<gene>
    <name evidence="2" type="ORF">Tharo_1677</name>
</gene>
<dbReference type="Proteomes" id="UP000241885">
    <property type="component" value="Chromosome"/>
</dbReference>
<feature type="region of interest" description="Disordered" evidence="1">
    <location>
        <begin position="49"/>
        <end position="70"/>
    </location>
</feature>
<sequence length="90" mass="9709">MSPSRRSHQTCPYCHMPVAIEQFEFASDRIHAYRVCPECGHPLLLSEPSTASAAARSTAEPTAPADAAQALPPCLPDLVERHSGHADGMR</sequence>
<evidence type="ECO:0000313" key="2">
    <source>
        <dbReference type="EMBL" id="AVR88587.1"/>
    </source>
</evidence>
<dbReference type="OrthoDB" id="9814037at2"/>
<dbReference type="RefSeq" id="WP_107220813.1">
    <property type="nucleotide sequence ID" value="NZ_CP028339.1"/>
</dbReference>
<organism evidence="2 3">
    <name type="scientific">Thauera aromatica K172</name>
    <dbReference type="NCBI Taxonomy" id="44139"/>
    <lineage>
        <taxon>Bacteria</taxon>
        <taxon>Pseudomonadati</taxon>
        <taxon>Pseudomonadota</taxon>
        <taxon>Betaproteobacteria</taxon>
        <taxon>Rhodocyclales</taxon>
        <taxon>Zoogloeaceae</taxon>
        <taxon>Thauera</taxon>
    </lineage>
</organism>
<keyword evidence="3" id="KW-1185">Reference proteome</keyword>
<dbReference type="AlphaFoldDB" id="A0A2R4BMM4"/>
<dbReference type="KEGG" id="tak:Tharo_1677"/>
<proteinExistence type="predicted"/>
<evidence type="ECO:0000313" key="3">
    <source>
        <dbReference type="Proteomes" id="UP000241885"/>
    </source>
</evidence>
<accession>A0A2R4BMM4</accession>
<reference evidence="2 3" key="1">
    <citation type="submission" date="2018-03" db="EMBL/GenBank/DDBJ databases">
        <title>Complete genome sequence of Thauera aromatica, a model organism for studying aromatic compound degradation under denitrifying conditions.</title>
        <authorList>
            <person name="Lo H.-Y."/>
            <person name="Goris T."/>
            <person name="Boll M."/>
            <person name="Mueller J.A."/>
        </authorList>
    </citation>
    <scope>NUCLEOTIDE SEQUENCE [LARGE SCALE GENOMIC DNA]</scope>
    <source>
        <strain evidence="2 3">K172</strain>
    </source>
</reference>
<protein>
    <submittedName>
        <fullName evidence="2">Uncharacterized protein</fullName>
    </submittedName>
</protein>
<name>A0A2R4BMM4_THAAR</name>